<evidence type="ECO:0000256" key="5">
    <source>
        <dbReference type="ARBA" id="ARBA00023136"/>
    </source>
</evidence>
<evidence type="ECO:0000256" key="3">
    <source>
        <dbReference type="ARBA" id="ARBA00022692"/>
    </source>
</evidence>
<accession>A0A9J7NDH9</accession>
<proteinExistence type="predicted"/>
<reference evidence="11" key="2">
    <citation type="submission" date="2025-08" db="UniProtKB">
        <authorList>
            <consortium name="RefSeq"/>
        </authorList>
    </citation>
    <scope>IDENTIFICATION</scope>
    <source>
        <strain evidence="11">S238N-H82</strain>
        <tissue evidence="11">Testes</tissue>
    </source>
</reference>
<keyword evidence="4 8" id="KW-1133">Transmembrane helix</keyword>
<protein>
    <submittedName>
        <fullName evidence="11">Glutamate receptor ionotropic, kainate 2-like</fullName>
    </submittedName>
</protein>
<evidence type="ECO:0000313" key="11">
    <source>
        <dbReference type="RefSeq" id="XP_035699515.1"/>
    </source>
</evidence>
<feature type="transmembrane region" description="Helical" evidence="8">
    <location>
        <begin position="446"/>
        <end position="465"/>
    </location>
</feature>
<dbReference type="OrthoDB" id="5984008at2759"/>
<dbReference type="KEGG" id="bfo:118432101"/>
<dbReference type="PANTHER" id="PTHR42643:SF24">
    <property type="entry name" value="IONOTROPIC RECEPTOR 60A"/>
    <property type="match status" value="1"/>
</dbReference>
<evidence type="ECO:0000256" key="6">
    <source>
        <dbReference type="ARBA" id="ARBA00023170"/>
    </source>
</evidence>
<dbReference type="GO" id="GO:0050906">
    <property type="term" value="P:detection of stimulus involved in sensory perception"/>
    <property type="evidence" value="ECO:0007669"/>
    <property type="project" value="UniProtKB-ARBA"/>
</dbReference>
<dbReference type="Gene3D" id="1.10.287.70">
    <property type="match status" value="1"/>
</dbReference>
<name>A0A9J7NDH9_BRAFL</name>
<dbReference type="GO" id="GO:0015276">
    <property type="term" value="F:ligand-gated monoatomic ion channel activity"/>
    <property type="evidence" value="ECO:0007669"/>
    <property type="project" value="InterPro"/>
</dbReference>
<dbReference type="SUPFAM" id="SSF53822">
    <property type="entry name" value="Periplasmic binding protein-like I"/>
    <property type="match status" value="1"/>
</dbReference>
<evidence type="ECO:0000256" key="8">
    <source>
        <dbReference type="SAM" id="Phobius"/>
    </source>
</evidence>
<comment type="subcellular location">
    <subcellularLocation>
        <location evidence="1">Cell membrane</location>
        <topology evidence="1">Multi-pass membrane protein</topology>
    </subcellularLocation>
</comment>
<keyword evidence="7" id="KW-0325">Glycoprotein</keyword>
<dbReference type="OMA" id="ILACHIH"/>
<keyword evidence="5 8" id="KW-0472">Membrane</keyword>
<dbReference type="GeneID" id="118432101"/>
<dbReference type="SUPFAM" id="SSF53850">
    <property type="entry name" value="Periplasmic binding protein-like II"/>
    <property type="match status" value="1"/>
</dbReference>
<dbReference type="InterPro" id="IPR052192">
    <property type="entry name" value="Insect_Ionotropic_Sensory_Rcpt"/>
</dbReference>
<dbReference type="Pfam" id="PF00060">
    <property type="entry name" value="Lig_chan"/>
    <property type="match status" value="1"/>
</dbReference>
<evidence type="ECO:0000313" key="10">
    <source>
        <dbReference type="Proteomes" id="UP000001554"/>
    </source>
</evidence>
<keyword evidence="6" id="KW-0675">Receptor</keyword>
<dbReference type="SMART" id="SM00079">
    <property type="entry name" value="PBPe"/>
    <property type="match status" value="1"/>
</dbReference>
<keyword evidence="2" id="KW-1003">Cell membrane</keyword>
<dbReference type="Gene3D" id="3.40.50.2300">
    <property type="match status" value="2"/>
</dbReference>
<sequence>MLYNKRSEFYSCFEAMLNEAASRMFHFWSQDIPPDKEDGNALGAILYDVSTSGRKNVLLMTSEDIVEVILDKAADMLLLTPHSRWIVTSFDVHESQLQSARNSGALLTLLRPFPETPPPWGRDAPDGQLSYRTRLALDAVKLVSSLSPDLVTGYSRMSDKSDLVQGSLNCRTGLKNYIPEHTVFQNDFLGFSGQVSFDSCGKRKNATVYIHEHLQGKSKQVGTWNPEGTTLLHHKWQRPVNIHLLSGRHLHVYGVFSKPFFMKKPDKSGEVGSNPYHGYLVDLLEMLASRLNFTWDITGVGGSGNLLTTLNSGKYDLVLNGIPMRPRYHGQIEFSIPLTTRGYFLTMKKPNRLRDQGIFEFLKPFSREVWFSFVAAAVGVSLVMAANGRLNPYEWSKAAGRGEVSEEEADNLSLVNSLWSSYGAAVSQGQEFLPRSATGRVIAGTWWFFILVIIASYTANLAAFLSRPSAERSIRSLADLARQTDVPYGTYKGYTFVKFLKKSQEEPFKTIGRYLDTNSDEVLFNKSRQAFERAVKGDFIFISPTGTFEYEILNERCDMVILTDEYFFKFKSALPFPLDSPYRAEVNEALMDMVDNGQMDVLQNRWLNKKKYKCYTGSKEGDGVLDLEHLDGIFFYLMLGTGVAMVISFLEWFHFRCKKSGRSSNNGPSEPAT</sequence>
<feature type="transmembrane region" description="Helical" evidence="8">
    <location>
        <begin position="633"/>
        <end position="655"/>
    </location>
</feature>
<evidence type="ECO:0000256" key="4">
    <source>
        <dbReference type="ARBA" id="ARBA00022989"/>
    </source>
</evidence>
<organism evidence="10 11">
    <name type="scientific">Branchiostoma floridae</name>
    <name type="common">Florida lancelet</name>
    <name type="synonym">Amphioxus</name>
    <dbReference type="NCBI Taxonomy" id="7739"/>
    <lineage>
        <taxon>Eukaryota</taxon>
        <taxon>Metazoa</taxon>
        <taxon>Chordata</taxon>
        <taxon>Cephalochordata</taxon>
        <taxon>Leptocardii</taxon>
        <taxon>Amphioxiformes</taxon>
        <taxon>Branchiostomatidae</taxon>
        <taxon>Branchiostoma</taxon>
    </lineage>
</organism>
<dbReference type="RefSeq" id="XP_035699515.1">
    <property type="nucleotide sequence ID" value="XM_035843622.1"/>
</dbReference>
<feature type="transmembrane region" description="Helical" evidence="8">
    <location>
        <begin position="369"/>
        <end position="386"/>
    </location>
</feature>
<evidence type="ECO:0000259" key="9">
    <source>
        <dbReference type="SMART" id="SM00079"/>
    </source>
</evidence>
<evidence type="ECO:0000256" key="7">
    <source>
        <dbReference type="ARBA" id="ARBA00023180"/>
    </source>
</evidence>
<dbReference type="InterPro" id="IPR028082">
    <property type="entry name" value="Peripla_BP_I"/>
</dbReference>
<dbReference type="InterPro" id="IPR001320">
    <property type="entry name" value="Iontro_rcpt_C"/>
</dbReference>
<dbReference type="GO" id="GO:0005886">
    <property type="term" value="C:plasma membrane"/>
    <property type="evidence" value="ECO:0007669"/>
    <property type="project" value="UniProtKB-SubCell"/>
</dbReference>
<reference evidence="10" key="1">
    <citation type="journal article" date="2020" name="Nat. Ecol. Evol.">
        <title>Deeply conserved synteny resolves early events in vertebrate evolution.</title>
        <authorList>
            <person name="Simakov O."/>
            <person name="Marletaz F."/>
            <person name="Yue J.X."/>
            <person name="O'Connell B."/>
            <person name="Jenkins J."/>
            <person name="Brandt A."/>
            <person name="Calef R."/>
            <person name="Tung C.H."/>
            <person name="Huang T.K."/>
            <person name="Schmutz J."/>
            <person name="Satoh N."/>
            <person name="Yu J.K."/>
            <person name="Putnam N.H."/>
            <person name="Green R.E."/>
            <person name="Rokhsar D.S."/>
        </authorList>
    </citation>
    <scope>NUCLEOTIDE SEQUENCE [LARGE SCALE GENOMIC DNA]</scope>
    <source>
        <strain evidence="10">S238N-H82</strain>
    </source>
</reference>
<feature type="domain" description="Ionotropic glutamate receptor C-terminal" evidence="9">
    <location>
        <begin position="249"/>
        <end position="609"/>
    </location>
</feature>
<dbReference type="PANTHER" id="PTHR42643">
    <property type="entry name" value="IONOTROPIC RECEPTOR 20A-RELATED"/>
    <property type="match status" value="1"/>
</dbReference>
<evidence type="ECO:0000256" key="2">
    <source>
        <dbReference type="ARBA" id="ARBA00022475"/>
    </source>
</evidence>
<dbReference type="AlphaFoldDB" id="A0A9J7NDH9"/>
<dbReference type="FunFam" id="1.10.287.70:FF:000299">
    <property type="entry name" value="Uncharacterized protein"/>
    <property type="match status" value="1"/>
</dbReference>
<dbReference type="Proteomes" id="UP000001554">
    <property type="component" value="Chromosome 15"/>
</dbReference>
<keyword evidence="10" id="KW-1185">Reference proteome</keyword>
<evidence type="ECO:0000256" key="1">
    <source>
        <dbReference type="ARBA" id="ARBA00004651"/>
    </source>
</evidence>
<keyword evidence="3 8" id="KW-0812">Transmembrane</keyword>
<gene>
    <name evidence="11" type="primary">LOC118432101</name>
</gene>
<dbReference type="Gene3D" id="3.40.190.10">
    <property type="entry name" value="Periplasmic binding protein-like II"/>
    <property type="match status" value="1"/>
</dbReference>